<reference evidence="2" key="2">
    <citation type="journal article" date="2021" name="Int. J. Syst. Evol. Microbiol.">
        <title>Bradyrhizobium septentrionale sp. nov. (sv. septentrionale) and Bradyrhizobium quebecense sp. nov. (sv. septentrionale) associated with legumes native to Canada possess rearranged symbiosis genes and numerous insertion sequences.</title>
        <authorList>
            <person name="Bromfield E.S.P."/>
            <person name="Cloutier S."/>
        </authorList>
    </citation>
    <scope>NUCLEOTIDE SEQUENCE</scope>
    <source>
        <strain evidence="2">5S5</strain>
    </source>
</reference>
<dbReference type="Proteomes" id="UP001432046">
    <property type="component" value="Chromosome"/>
</dbReference>
<dbReference type="EMBL" id="CP147711">
    <property type="protein sequence ID" value="WXC80424.1"/>
    <property type="molecule type" value="Genomic_DNA"/>
</dbReference>
<evidence type="ECO:0000313" key="1">
    <source>
        <dbReference type="EMBL" id="NVI49725.1"/>
    </source>
</evidence>
<proteinExistence type="predicted"/>
<dbReference type="RefSeq" id="WP_166213384.1">
    <property type="nucleotide sequence ID" value="NZ_CP088285.1"/>
</dbReference>
<organism evidence="1">
    <name type="scientific">Bradyrhizobium septentrionale</name>
    <dbReference type="NCBI Taxonomy" id="1404411"/>
    <lineage>
        <taxon>Bacteria</taxon>
        <taxon>Pseudomonadati</taxon>
        <taxon>Pseudomonadota</taxon>
        <taxon>Alphaproteobacteria</taxon>
        <taxon>Hyphomicrobiales</taxon>
        <taxon>Nitrobacteraceae</taxon>
        <taxon>Bradyrhizobium</taxon>
    </lineage>
</organism>
<dbReference type="AlphaFoldDB" id="A0A974A5U8"/>
<evidence type="ECO:0000313" key="2">
    <source>
        <dbReference type="EMBL" id="WXC80424.1"/>
    </source>
</evidence>
<keyword evidence="3" id="KW-1185">Reference proteome</keyword>
<name>A0A974A5U8_9BRAD</name>
<accession>A0A974A5U8</accession>
<dbReference type="EMBL" id="JAAOLE020000001">
    <property type="protein sequence ID" value="NVI49725.1"/>
    <property type="molecule type" value="Genomic_DNA"/>
</dbReference>
<reference evidence="2" key="3">
    <citation type="submission" date="2024-03" db="EMBL/GenBank/DDBJ databases">
        <authorList>
            <person name="Bromfield E.S.P."/>
            <person name="Cloutier S."/>
        </authorList>
    </citation>
    <scope>NUCLEOTIDE SEQUENCE</scope>
    <source>
        <strain evidence="2">5S5</strain>
    </source>
</reference>
<sequence>MQATQPRSLMGKATQFPVGAPRLQAISDDHFAEQPYLIDPTRTDPELELLWLHHAGYSIVEAAVCSDGPSILGSETIRCVALNRLDLVQSRTVILNRLKLNRTKIMEDLESDLGAAADPALIALHVQSALRRINDMKQSCGPEQPFSAMARAFVDAFEGELQAWMQAKLVRDRVEESAST</sequence>
<protein>
    <submittedName>
        <fullName evidence="1">Uncharacterized protein</fullName>
    </submittedName>
</protein>
<evidence type="ECO:0000313" key="3">
    <source>
        <dbReference type="Proteomes" id="UP001432046"/>
    </source>
</evidence>
<gene>
    <name evidence="1" type="ORF">HAP48_044180</name>
    <name evidence="2" type="ORF">WDK88_01850</name>
</gene>
<reference evidence="1" key="1">
    <citation type="submission" date="2020-06" db="EMBL/GenBank/DDBJ databases">
        <title>Whole Genome Sequence of Bradyrhizobium sp. Strain 1S1.</title>
        <authorList>
            <person name="Bromfield E.S.P."/>
            <person name="Cloutier S."/>
        </authorList>
    </citation>
    <scope>NUCLEOTIDE SEQUENCE [LARGE SCALE GENOMIC DNA]</scope>
    <source>
        <strain evidence="1">1S1</strain>
    </source>
</reference>